<protein>
    <recommendedName>
        <fullName evidence="8">Ig-like domain-containing protein</fullName>
    </recommendedName>
</protein>
<keyword evidence="5" id="KW-0325">Glycoprotein</keyword>
<dbReference type="EMBL" id="JAAMOB010000003">
    <property type="protein sequence ID" value="KAF4115208.1"/>
    <property type="molecule type" value="Genomic_DNA"/>
</dbReference>
<evidence type="ECO:0000256" key="1">
    <source>
        <dbReference type="ARBA" id="ARBA00004479"/>
    </source>
</evidence>
<evidence type="ECO:0000256" key="4">
    <source>
        <dbReference type="ARBA" id="ARBA00023157"/>
    </source>
</evidence>
<dbReference type="SUPFAM" id="SSF54452">
    <property type="entry name" value="MHC antigen-recognition domain"/>
    <property type="match status" value="1"/>
</dbReference>
<reference evidence="9 10" key="1">
    <citation type="submission" date="2020-04" db="EMBL/GenBank/DDBJ databases">
        <title>Chromosome-level genome assembly of a cyprinid fish Onychostoma macrolepis by integration of Nanopore Sequencing, Bionano and Hi-C technology.</title>
        <authorList>
            <person name="Wang D."/>
        </authorList>
    </citation>
    <scope>NUCLEOTIDE SEQUENCE [LARGE SCALE GENOMIC DNA]</scope>
    <source>
        <strain evidence="9">SWU-2019</strain>
        <tissue evidence="9">Muscle</tissue>
    </source>
</reference>
<dbReference type="InterPro" id="IPR036179">
    <property type="entry name" value="Ig-like_dom_sf"/>
</dbReference>
<dbReference type="Gene3D" id="3.10.320.10">
    <property type="entry name" value="Class II Histocompatibility Antigen, M Beta Chain, Chain B, domain 1"/>
    <property type="match status" value="1"/>
</dbReference>
<dbReference type="Gene3D" id="2.60.40.10">
    <property type="entry name" value="Immunoglobulins"/>
    <property type="match status" value="1"/>
</dbReference>
<evidence type="ECO:0000256" key="6">
    <source>
        <dbReference type="SAM" id="Phobius"/>
    </source>
</evidence>
<dbReference type="Proteomes" id="UP000579812">
    <property type="component" value="Unassembled WGS sequence"/>
</dbReference>
<feature type="transmembrane region" description="Helical" evidence="6">
    <location>
        <begin position="220"/>
        <end position="241"/>
    </location>
</feature>
<dbReference type="InterPro" id="IPR013783">
    <property type="entry name" value="Ig-like_fold"/>
</dbReference>
<evidence type="ECO:0000259" key="8">
    <source>
        <dbReference type="PROSITE" id="PS50835"/>
    </source>
</evidence>
<dbReference type="InterPro" id="IPR011162">
    <property type="entry name" value="MHC_I/II-like_Ag-recog"/>
</dbReference>
<feature type="signal peptide" evidence="7">
    <location>
        <begin position="1"/>
        <end position="23"/>
    </location>
</feature>
<dbReference type="Pfam" id="PF07654">
    <property type="entry name" value="C1-set"/>
    <property type="match status" value="1"/>
</dbReference>
<comment type="caution">
    <text evidence="9">The sequence shown here is derived from an EMBL/GenBank/DDBJ whole genome shotgun (WGS) entry which is preliminary data.</text>
</comment>
<evidence type="ECO:0000256" key="3">
    <source>
        <dbReference type="ARBA" id="ARBA00022989"/>
    </source>
</evidence>
<keyword evidence="2 6" id="KW-0812">Transmembrane</keyword>
<evidence type="ECO:0000313" key="10">
    <source>
        <dbReference type="Proteomes" id="UP000579812"/>
    </source>
</evidence>
<dbReference type="InterPro" id="IPR003597">
    <property type="entry name" value="Ig_C1-set"/>
</dbReference>
<gene>
    <name evidence="9" type="ORF">G5714_002697</name>
</gene>
<dbReference type="GO" id="GO:0019882">
    <property type="term" value="P:antigen processing and presentation"/>
    <property type="evidence" value="ECO:0007669"/>
    <property type="project" value="InterPro"/>
</dbReference>
<feature type="chain" id="PRO_5029697948" description="Ig-like domain-containing protein" evidence="7">
    <location>
        <begin position="24"/>
        <end position="264"/>
    </location>
</feature>
<keyword evidence="3 6" id="KW-1133">Transmembrane helix</keyword>
<dbReference type="SMART" id="SM00407">
    <property type="entry name" value="IGc1"/>
    <property type="match status" value="1"/>
</dbReference>
<dbReference type="InterPro" id="IPR014745">
    <property type="entry name" value="MHC_II_a/b_N"/>
</dbReference>
<feature type="domain" description="Ig-like" evidence="8">
    <location>
        <begin position="117"/>
        <end position="199"/>
    </location>
</feature>
<name>A0A7J6D7E8_9TELE</name>
<dbReference type="SUPFAM" id="SSF48726">
    <property type="entry name" value="Immunoglobulin"/>
    <property type="match status" value="1"/>
</dbReference>
<keyword evidence="10" id="KW-1185">Reference proteome</keyword>
<dbReference type="InterPro" id="IPR000353">
    <property type="entry name" value="MHC_II_b_N"/>
</dbReference>
<accession>A0A7J6D7E8</accession>
<keyword evidence="4" id="KW-1015">Disulfide bond</keyword>
<keyword evidence="7" id="KW-0732">Signal</keyword>
<proteinExistence type="predicted"/>
<evidence type="ECO:0000256" key="2">
    <source>
        <dbReference type="ARBA" id="ARBA00022692"/>
    </source>
</evidence>
<organism evidence="9 10">
    <name type="scientific">Onychostoma macrolepis</name>
    <dbReference type="NCBI Taxonomy" id="369639"/>
    <lineage>
        <taxon>Eukaryota</taxon>
        <taxon>Metazoa</taxon>
        <taxon>Chordata</taxon>
        <taxon>Craniata</taxon>
        <taxon>Vertebrata</taxon>
        <taxon>Euteleostomi</taxon>
        <taxon>Actinopterygii</taxon>
        <taxon>Neopterygii</taxon>
        <taxon>Teleostei</taxon>
        <taxon>Ostariophysi</taxon>
        <taxon>Cypriniformes</taxon>
        <taxon>Cyprinidae</taxon>
        <taxon>Acrossocheilinae</taxon>
        <taxon>Onychostoma</taxon>
    </lineage>
</organism>
<dbReference type="PANTHER" id="PTHR19944">
    <property type="entry name" value="MHC CLASS II-RELATED"/>
    <property type="match status" value="1"/>
</dbReference>
<dbReference type="PANTHER" id="PTHR19944:SF99">
    <property type="entry name" value="HLA CLASS II HISTOCOMPATIBILITY ANTIGEN, DRB1 BETA CHAIN"/>
    <property type="match status" value="1"/>
</dbReference>
<dbReference type="Pfam" id="PF00969">
    <property type="entry name" value="MHC_II_beta"/>
    <property type="match status" value="1"/>
</dbReference>
<dbReference type="InterPro" id="IPR007110">
    <property type="entry name" value="Ig-like_dom"/>
</dbReference>
<dbReference type="GO" id="GO:0042613">
    <property type="term" value="C:MHC class II protein complex"/>
    <property type="evidence" value="ECO:0007669"/>
    <property type="project" value="InterPro"/>
</dbReference>
<evidence type="ECO:0000313" key="9">
    <source>
        <dbReference type="EMBL" id="KAF4115208.1"/>
    </source>
</evidence>
<dbReference type="AlphaFoldDB" id="A0A7J6D7E8"/>
<evidence type="ECO:0000256" key="7">
    <source>
        <dbReference type="SAM" id="SignalP"/>
    </source>
</evidence>
<dbReference type="SMART" id="SM00921">
    <property type="entry name" value="MHC_II_beta"/>
    <property type="match status" value="1"/>
</dbReference>
<dbReference type="InterPro" id="IPR050160">
    <property type="entry name" value="MHC/Immunoglobulin"/>
</dbReference>
<dbReference type="PROSITE" id="PS50835">
    <property type="entry name" value="IG_LIKE"/>
    <property type="match status" value="1"/>
</dbReference>
<keyword evidence="6" id="KW-0472">Membrane</keyword>
<sequence>MSLLKHLSCHLILTLSLLTGTESAHQYYYTRELRCIYSSSDLSDMVYIDNFYLNKFLFAQFNSTLGRFVGFSENGMKYAENWNNSTFLLTERAGVDIYCRFYIKTKDTPDRTKDVKPMVMLSLVKQAGGRHPAVLMCSAYEFYPRHIKVYWLRDGKVVTSDVTSVMEMADGDWYYQIHSELEYTPRSGQKISCVVEHASFNKPMIYDWNPSLSEAERNTIALGASGLVLGIIIAAAGLIYYKKKSTGRMLVPHFLWKISQSILN</sequence>
<comment type="subcellular location">
    <subcellularLocation>
        <location evidence="1">Membrane</location>
        <topology evidence="1">Single-pass type I membrane protein</topology>
    </subcellularLocation>
</comment>
<evidence type="ECO:0000256" key="5">
    <source>
        <dbReference type="ARBA" id="ARBA00023180"/>
    </source>
</evidence>
<dbReference type="GO" id="GO:0006955">
    <property type="term" value="P:immune response"/>
    <property type="evidence" value="ECO:0007669"/>
    <property type="project" value="InterPro"/>
</dbReference>